<sequence length="28" mass="3203">MNLTSREKSNLSMSRSQFCSSCCQCQDQ</sequence>
<reference evidence="2" key="1">
    <citation type="submission" date="2014-09" db="EMBL/GenBank/DDBJ databases">
        <authorList>
            <person name="Magalhaes I.L.F."/>
            <person name="Oliveira U."/>
            <person name="Santos F.R."/>
            <person name="Vidigal T.H.D.A."/>
            <person name="Brescovit A.D."/>
            <person name="Santos A.J."/>
        </authorList>
    </citation>
    <scope>NUCLEOTIDE SEQUENCE</scope>
    <source>
        <tissue evidence="2">Shoot tissue taken approximately 20 cm above the soil surface</tissue>
    </source>
</reference>
<proteinExistence type="predicted"/>
<organism evidence="2">
    <name type="scientific">Arundo donax</name>
    <name type="common">Giant reed</name>
    <name type="synonym">Donax arundinaceus</name>
    <dbReference type="NCBI Taxonomy" id="35708"/>
    <lineage>
        <taxon>Eukaryota</taxon>
        <taxon>Viridiplantae</taxon>
        <taxon>Streptophyta</taxon>
        <taxon>Embryophyta</taxon>
        <taxon>Tracheophyta</taxon>
        <taxon>Spermatophyta</taxon>
        <taxon>Magnoliopsida</taxon>
        <taxon>Liliopsida</taxon>
        <taxon>Poales</taxon>
        <taxon>Poaceae</taxon>
        <taxon>PACMAD clade</taxon>
        <taxon>Arundinoideae</taxon>
        <taxon>Arundineae</taxon>
        <taxon>Arundo</taxon>
    </lineage>
</organism>
<evidence type="ECO:0000313" key="2">
    <source>
        <dbReference type="EMBL" id="JAD60946.1"/>
    </source>
</evidence>
<dbReference type="AlphaFoldDB" id="A0A0A9BC87"/>
<dbReference type="EMBL" id="GBRH01236949">
    <property type="protein sequence ID" value="JAD60946.1"/>
    <property type="molecule type" value="Transcribed_RNA"/>
</dbReference>
<evidence type="ECO:0000256" key="1">
    <source>
        <dbReference type="SAM" id="MobiDB-lite"/>
    </source>
</evidence>
<protein>
    <submittedName>
        <fullName evidence="2">Uncharacterized protein</fullName>
    </submittedName>
</protein>
<name>A0A0A9BC87_ARUDO</name>
<feature type="region of interest" description="Disordered" evidence="1">
    <location>
        <begin position="1"/>
        <end position="20"/>
    </location>
</feature>
<accession>A0A0A9BC87</accession>
<reference evidence="2" key="2">
    <citation type="journal article" date="2015" name="Data Brief">
        <title>Shoot transcriptome of the giant reed, Arundo donax.</title>
        <authorList>
            <person name="Barrero R.A."/>
            <person name="Guerrero F.D."/>
            <person name="Moolhuijzen P."/>
            <person name="Goolsby J.A."/>
            <person name="Tidwell J."/>
            <person name="Bellgard S.E."/>
            <person name="Bellgard M.I."/>
        </authorList>
    </citation>
    <scope>NUCLEOTIDE SEQUENCE</scope>
    <source>
        <tissue evidence="2">Shoot tissue taken approximately 20 cm above the soil surface</tissue>
    </source>
</reference>